<dbReference type="RefSeq" id="WP_224827502.1">
    <property type="nucleotide sequence ID" value="NZ_JAIVEF010000001.1"/>
</dbReference>
<proteinExistence type="predicted"/>
<comment type="caution">
    <text evidence="2">The sequence shown here is derived from an EMBL/GenBank/DDBJ whole genome shotgun (WGS) entry which is preliminary data.</text>
</comment>
<feature type="compositionally biased region" description="Basic and acidic residues" evidence="1">
    <location>
        <begin position="60"/>
        <end position="93"/>
    </location>
</feature>
<dbReference type="Proteomes" id="UP001595925">
    <property type="component" value="Unassembled WGS sequence"/>
</dbReference>
<keyword evidence="3" id="KW-1185">Reference proteome</keyword>
<dbReference type="AlphaFoldDB" id="A0ABD5QGB7"/>
<evidence type="ECO:0000313" key="2">
    <source>
        <dbReference type="EMBL" id="MFC4988793.1"/>
    </source>
</evidence>
<evidence type="ECO:0000313" key="3">
    <source>
        <dbReference type="Proteomes" id="UP001595925"/>
    </source>
</evidence>
<gene>
    <name evidence="2" type="ORF">ACFPFO_13670</name>
</gene>
<evidence type="ECO:0008006" key="4">
    <source>
        <dbReference type="Google" id="ProtNLM"/>
    </source>
</evidence>
<dbReference type="InterPro" id="IPR006311">
    <property type="entry name" value="TAT_signal"/>
</dbReference>
<sequence length="266" mass="28856">MTDRKRLTRRDSLKGIAAAGTVIGGATLGLSTAMAHEEGDGKESDEHGNETGEDGNNDGKGGKTDDGKDRDGKDGRKKDEKRGKKDAGKGENEKEYDESDGRDDNGKHDDKKGGKKSDGKKDDEKDGKHDEKDDHGKDGKKDDHEKKDDGKHDGKDGTYDDEKDDHGKDPAKRIDLAPVCYESGGKKGNEKYGTFRVENHGKQDVKVGWKRHCDGKRDYMAVAAGKKECFQVGLGNSGTATVSLYYDGKKIATADAETDIGCDCKD</sequence>
<accession>A0ABD5QGB7</accession>
<dbReference type="EMBL" id="JBHSJG010000036">
    <property type="protein sequence ID" value="MFC4988793.1"/>
    <property type="molecule type" value="Genomic_DNA"/>
</dbReference>
<name>A0ABD5QGB7_9EURY</name>
<dbReference type="PROSITE" id="PS51318">
    <property type="entry name" value="TAT"/>
    <property type="match status" value="1"/>
</dbReference>
<evidence type="ECO:0000256" key="1">
    <source>
        <dbReference type="SAM" id="MobiDB-lite"/>
    </source>
</evidence>
<feature type="compositionally biased region" description="Basic and acidic residues" evidence="1">
    <location>
        <begin position="35"/>
        <end position="50"/>
    </location>
</feature>
<feature type="region of interest" description="Disordered" evidence="1">
    <location>
        <begin position="30"/>
        <end position="176"/>
    </location>
</feature>
<feature type="compositionally biased region" description="Basic and acidic residues" evidence="1">
    <location>
        <begin position="102"/>
        <end position="175"/>
    </location>
</feature>
<protein>
    <recommendedName>
        <fullName evidence="4">Tat (Twin-arginine translocation) pathway signal sequence</fullName>
    </recommendedName>
</protein>
<organism evidence="2 3">
    <name type="scientific">Saliphagus infecundisoli</name>
    <dbReference type="NCBI Taxonomy" id="1849069"/>
    <lineage>
        <taxon>Archaea</taxon>
        <taxon>Methanobacteriati</taxon>
        <taxon>Methanobacteriota</taxon>
        <taxon>Stenosarchaea group</taxon>
        <taxon>Halobacteria</taxon>
        <taxon>Halobacteriales</taxon>
        <taxon>Natrialbaceae</taxon>
        <taxon>Saliphagus</taxon>
    </lineage>
</organism>
<reference evidence="2 3" key="1">
    <citation type="journal article" date="2019" name="Int. J. Syst. Evol. Microbiol.">
        <title>The Global Catalogue of Microorganisms (GCM) 10K type strain sequencing project: providing services to taxonomists for standard genome sequencing and annotation.</title>
        <authorList>
            <consortium name="The Broad Institute Genomics Platform"/>
            <consortium name="The Broad Institute Genome Sequencing Center for Infectious Disease"/>
            <person name="Wu L."/>
            <person name="Ma J."/>
        </authorList>
    </citation>
    <scope>NUCLEOTIDE SEQUENCE [LARGE SCALE GENOMIC DNA]</scope>
    <source>
        <strain evidence="2 3">CGMCC 1.15824</strain>
    </source>
</reference>